<feature type="region of interest" description="Disordered" evidence="1">
    <location>
        <begin position="1"/>
        <end position="22"/>
    </location>
</feature>
<dbReference type="Proteomes" id="UP001281761">
    <property type="component" value="Unassembled WGS sequence"/>
</dbReference>
<keyword evidence="3" id="KW-1185">Reference proteome</keyword>
<evidence type="ECO:0000256" key="1">
    <source>
        <dbReference type="SAM" id="MobiDB-lite"/>
    </source>
</evidence>
<reference evidence="2 3" key="1">
    <citation type="journal article" date="2022" name="bioRxiv">
        <title>Genomics of Preaxostyla Flagellates Illuminates Evolutionary Transitions and the Path Towards Mitochondrial Loss.</title>
        <authorList>
            <person name="Novak L.V.F."/>
            <person name="Treitli S.C."/>
            <person name="Pyrih J."/>
            <person name="Halakuc P."/>
            <person name="Pipaliya S.V."/>
            <person name="Vacek V."/>
            <person name="Brzon O."/>
            <person name="Soukal P."/>
            <person name="Eme L."/>
            <person name="Dacks J.B."/>
            <person name="Karnkowska A."/>
            <person name="Elias M."/>
            <person name="Hampl V."/>
        </authorList>
    </citation>
    <scope>NUCLEOTIDE SEQUENCE [LARGE SCALE GENOMIC DNA]</scope>
    <source>
        <strain evidence="2">NAU3</strain>
        <tissue evidence="2">Gut</tissue>
    </source>
</reference>
<name>A0ABQ9XKA2_9EUKA</name>
<proteinExistence type="predicted"/>
<comment type="caution">
    <text evidence="2">The sequence shown here is derived from an EMBL/GenBank/DDBJ whole genome shotgun (WGS) entry which is preliminary data.</text>
</comment>
<protein>
    <submittedName>
        <fullName evidence="2">Uncharacterized protein</fullName>
    </submittedName>
</protein>
<evidence type="ECO:0000313" key="2">
    <source>
        <dbReference type="EMBL" id="KAK2952858.1"/>
    </source>
</evidence>
<organism evidence="2 3">
    <name type="scientific">Blattamonas nauphoetae</name>
    <dbReference type="NCBI Taxonomy" id="2049346"/>
    <lineage>
        <taxon>Eukaryota</taxon>
        <taxon>Metamonada</taxon>
        <taxon>Preaxostyla</taxon>
        <taxon>Oxymonadida</taxon>
        <taxon>Blattamonas</taxon>
    </lineage>
</organism>
<dbReference type="InterPro" id="IPR043136">
    <property type="entry name" value="B30.2/SPRY_sf"/>
</dbReference>
<sequence>MDHSSSSLSEPKTKSNPALAKPTLNGIRPAQLLTLPPLLFTSRSHFTIENTTITRSSTNVDSQRYLDNSSVLLKTPITQGILSVTVTVLSRSKAIPHYETIFIGLLDSTAHVPKLDSVSLESYTGLLFCNSSSTGHEDRFEFCHSELREGDCVRMEVDMESRPRTVQFFVNGKAGRSYVSGLPRSVRLGFTVFGPKTSFRIDRITRLRRPTPISRAMNEIKW</sequence>
<evidence type="ECO:0000313" key="3">
    <source>
        <dbReference type="Proteomes" id="UP001281761"/>
    </source>
</evidence>
<gene>
    <name evidence="2" type="ORF">BLNAU_12179</name>
</gene>
<dbReference type="Gene3D" id="2.60.120.920">
    <property type="match status" value="1"/>
</dbReference>
<dbReference type="EMBL" id="JARBJD010000098">
    <property type="protein sequence ID" value="KAK2952858.1"/>
    <property type="molecule type" value="Genomic_DNA"/>
</dbReference>
<accession>A0ABQ9XKA2</accession>